<evidence type="ECO:0000313" key="1">
    <source>
        <dbReference type="EMBL" id="GAK58938.1"/>
    </source>
</evidence>
<organism evidence="1 2">
    <name type="scientific">Vecturithrix granuli</name>
    <dbReference type="NCBI Taxonomy" id="1499967"/>
    <lineage>
        <taxon>Bacteria</taxon>
        <taxon>Candidatus Moduliflexota</taxon>
        <taxon>Candidatus Vecturitrichia</taxon>
        <taxon>Candidatus Vecturitrichales</taxon>
        <taxon>Candidatus Vecturitrichaceae</taxon>
        <taxon>Candidatus Vecturithrix</taxon>
    </lineage>
</organism>
<evidence type="ECO:0000313" key="2">
    <source>
        <dbReference type="Proteomes" id="UP000030661"/>
    </source>
</evidence>
<name>A0A081C2Y3_VECG1</name>
<accession>A0A081C2Y3</accession>
<dbReference type="AlphaFoldDB" id="A0A081C2Y3"/>
<proteinExistence type="predicted"/>
<reference evidence="1 2" key="1">
    <citation type="journal article" date="2015" name="PeerJ">
        <title>First genomic representation of candidate bacterial phylum KSB3 points to enhanced environmental sensing as a trigger of wastewater bulking.</title>
        <authorList>
            <person name="Sekiguchi Y."/>
            <person name="Ohashi A."/>
            <person name="Parks D.H."/>
            <person name="Yamauchi T."/>
            <person name="Tyson G.W."/>
            <person name="Hugenholtz P."/>
        </authorList>
    </citation>
    <scope>NUCLEOTIDE SEQUENCE [LARGE SCALE GENOMIC DNA]</scope>
</reference>
<dbReference type="Proteomes" id="UP000030661">
    <property type="component" value="Unassembled WGS sequence"/>
</dbReference>
<sequence length="54" mass="6514">MNSISNDFLTKYRIIEDVFEYQGLDSEKVNTYAYIEDRFQTLFQDHAKLFNLDN</sequence>
<gene>
    <name evidence="1" type="ORF">U27_05913</name>
</gene>
<protein>
    <submittedName>
        <fullName evidence="1">Uncharacterized protein</fullName>
    </submittedName>
</protein>
<dbReference type="EMBL" id="DF820469">
    <property type="protein sequence ID" value="GAK58938.1"/>
    <property type="molecule type" value="Genomic_DNA"/>
</dbReference>
<keyword evidence="2" id="KW-1185">Reference proteome</keyword>
<dbReference type="HOGENOM" id="CLU_3040739_0_0_0"/>